<dbReference type="VEuPathDB" id="FungiDB:HCDG_02063"/>
<dbReference type="AlphaFoldDB" id="C6H6L2"/>
<evidence type="ECO:0008006" key="4">
    <source>
        <dbReference type="Google" id="ProtNLM"/>
    </source>
</evidence>
<feature type="signal peptide" evidence="1">
    <location>
        <begin position="1"/>
        <end position="19"/>
    </location>
</feature>
<evidence type="ECO:0000313" key="3">
    <source>
        <dbReference type="Proteomes" id="UP000002624"/>
    </source>
</evidence>
<evidence type="ECO:0000256" key="1">
    <source>
        <dbReference type="SAM" id="SignalP"/>
    </source>
</evidence>
<gene>
    <name evidence="2" type="ORF">HCDG_02063</name>
</gene>
<reference evidence="3" key="1">
    <citation type="submission" date="2009-05" db="EMBL/GenBank/DDBJ databases">
        <title>The genome sequence of Ajellomyces capsulatus strain H143.</title>
        <authorList>
            <person name="Champion M."/>
            <person name="Cuomo C.A."/>
            <person name="Ma L.-J."/>
            <person name="Henn M.R."/>
            <person name="Sil A."/>
            <person name="Goldman B."/>
            <person name="Young S.K."/>
            <person name="Kodira C.D."/>
            <person name="Zeng Q."/>
            <person name="Koehrsen M."/>
            <person name="Alvarado L."/>
            <person name="Berlin A.M."/>
            <person name="Borenstein D."/>
            <person name="Chen Z."/>
            <person name="Engels R."/>
            <person name="Freedman E."/>
            <person name="Gellesch M."/>
            <person name="Goldberg J."/>
            <person name="Griggs A."/>
            <person name="Gujja S."/>
            <person name="Heiman D.I."/>
            <person name="Hepburn T.A."/>
            <person name="Howarth C."/>
            <person name="Jen D."/>
            <person name="Larson L."/>
            <person name="Lewis B."/>
            <person name="Mehta T."/>
            <person name="Park D."/>
            <person name="Pearson M."/>
            <person name="Roberts A."/>
            <person name="Saif S."/>
            <person name="Shea T.D."/>
            <person name="Shenoy N."/>
            <person name="Sisk P."/>
            <person name="Stolte C."/>
            <person name="Sykes S."/>
            <person name="Walk T."/>
            <person name="White J."/>
            <person name="Yandava C."/>
            <person name="Klein B."/>
            <person name="McEwen J.G."/>
            <person name="Puccia R."/>
            <person name="Goldman G.H."/>
            <person name="Felipe M.S."/>
            <person name="Nino-Vega G."/>
            <person name="San-Blas G."/>
            <person name="Taylor J.W."/>
            <person name="Mendoza L."/>
            <person name="Galagan J.E."/>
            <person name="Nusbaum C."/>
            <person name="Birren B.W."/>
        </authorList>
    </citation>
    <scope>NUCLEOTIDE SEQUENCE [LARGE SCALE GENOMIC DNA]</scope>
    <source>
        <strain evidence="3">H143</strain>
    </source>
</reference>
<evidence type="ECO:0000313" key="2">
    <source>
        <dbReference type="EMBL" id="EER44033.1"/>
    </source>
</evidence>
<proteinExistence type="predicted"/>
<organism evidence="2 3">
    <name type="scientific">Ajellomyces capsulatus (strain H143)</name>
    <name type="common">Darling's disease fungus</name>
    <name type="synonym">Histoplasma capsulatum</name>
    <dbReference type="NCBI Taxonomy" id="544712"/>
    <lineage>
        <taxon>Eukaryota</taxon>
        <taxon>Fungi</taxon>
        <taxon>Dikarya</taxon>
        <taxon>Ascomycota</taxon>
        <taxon>Pezizomycotina</taxon>
        <taxon>Eurotiomycetes</taxon>
        <taxon>Eurotiomycetidae</taxon>
        <taxon>Onygenales</taxon>
        <taxon>Ajellomycetaceae</taxon>
        <taxon>Histoplasma</taxon>
    </lineage>
</organism>
<sequence length="142" mass="15826">MACLLFAVGCWLLAVGAAALYLLGTMAGDLGRDVHEVAGILLRSTHVGDVGWRFGWRLAYRPKSRGRTTSHLINRLLMVTARSNSAAEQLSSWIFLFRARFYIAIDNNLQPLDFHPQFCPIQILPQSHSVTILPPSYRESGT</sequence>
<protein>
    <recommendedName>
        <fullName evidence="4">Secreted protein</fullName>
    </recommendedName>
</protein>
<name>C6H6L2_AJECH</name>
<dbReference type="Proteomes" id="UP000002624">
    <property type="component" value="Unassembled WGS sequence"/>
</dbReference>
<accession>C6H6L2</accession>
<dbReference type="HOGENOM" id="CLU_1815262_0_0_1"/>
<dbReference type="EMBL" id="GG692420">
    <property type="protein sequence ID" value="EER44033.1"/>
    <property type="molecule type" value="Genomic_DNA"/>
</dbReference>
<feature type="chain" id="PRO_5002965923" description="Secreted protein" evidence="1">
    <location>
        <begin position="20"/>
        <end position="142"/>
    </location>
</feature>
<keyword evidence="1" id="KW-0732">Signal</keyword>